<evidence type="ECO:0008006" key="3">
    <source>
        <dbReference type="Google" id="ProtNLM"/>
    </source>
</evidence>
<dbReference type="InterPro" id="IPR023393">
    <property type="entry name" value="START-like_dom_sf"/>
</dbReference>
<keyword evidence="2" id="KW-1185">Reference proteome</keyword>
<organism evidence="1 2">
    <name type="scientific">Mycena maculata</name>
    <dbReference type="NCBI Taxonomy" id="230809"/>
    <lineage>
        <taxon>Eukaryota</taxon>
        <taxon>Fungi</taxon>
        <taxon>Dikarya</taxon>
        <taxon>Basidiomycota</taxon>
        <taxon>Agaricomycotina</taxon>
        <taxon>Agaricomycetes</taxon>
        <taxon>Agaricomycetidae</taxon>
        <taxon>Agaricales</taxon>
        <taxon>Marasmiineae</taxon>
        <taxon>Mycenaceae</taxon>
        <taxon>Mycena</taxon>
    </lineage>
</organism>
<dbReference type="SUPFAM" id="SSF55961">
    <property type="entry name" value="Bet v1-like"/>
    <property type="match status" value="1"/>
</dbReference>
<dbReference type="EMBL" id="JARJLG010000032">
    <property type="protein sequence ID" value="KAJ7766526.1"/>
    <property type="molecule type" value="Genomic_DNA"/>
</dbReference>
<protein>
    <recommendedName>
        <fullName evidence="3">SRPBCC domain-containing protein</fullName>
    </recommendedName>
</protein>
<dbReference type="Gene3D" id="3.30.530.20">
    <property type="match status" value="1"/>
</dbReference>
<accession>A0AAD7JK37</accession>
<gene>
    <name evidence="1" type="ORF">DFH07DRAFT_809297</name>
</gene>
<name>A0AAD7JK37_9AGAR</name>
<dbReference type="PANTHER" id="PTHR36166">
    <property type="entry name" value="CHROMOSOME 9, WHOLE GENOME SHOTGUN SEQUENCE"/>
    <property type="match status" value="1"/>
</dbReference>
<evidence type="ECO:0000313" key="1">
    <source>
        <dbReference type="EMBL" id="KAJ7766526.1"/>
    </source>
</evidence>
<evidence type="ECO:0000313" key="2">
    <source>
        <dbReference type="Proteomes" id="UP001215280"/>
    </source>
</evidence>
<dbReference type="PANTHER" id="PTHR36166:SF1">
    <property type="entry name" value="SRPBCC DOMAIN-CONTAINING PROTEIN"/>
    <property type="match status" value="1"/>
</dbReference>
<proteinExistence type="predicted"/>
<reference evidence="1" key="1">
    <citation type="submission" date="2023-03" db="EMBL/GenBank/DDBJ databases">
        <title>Massive genome expansion in bonnet fungi (Mycena s.s.) driven by repeated elements and novel gene families across ecological guilds.</title>
        <authorList>
            <consortium name="Lawrence Berkeley National Laboratory"/>
            <person name="Harder C.B."/>
            <person name="Miyauchi S."/>
            <person name="Viragh M."/>
            <person name="Kuo A."/>
            <person name="Thoen E."/>
            <person name="Andreopoulos B."/>
            <person name="Lu D."/>
            <person name="Skrede I."/>
            <person name="Drula E."/>
            <person name="Henrissat B."/>
            <person name="Morin E."/>
            <person name="Kohler A."/>
            <person name="Barry K."/>
            <person name="LaButti K."/>
            <person name="Morin E."/>
            <person name="Salamov A."/>
            <person name="Lipzen A."/>
            <person name="Mereny Z."/>
            <person name="Hegedus B."/>
            <person name="Baldrian P."/>
            <person name="Stursova M."/>
            <person name="Weitz H."/>
            <person name="Taylor A."/>
            <person name="Grigoriev I.V."/>
            <person name="Nagy L.G."/>
            <person name="Martin F."/>
            <person name="Kauserud H."/>
        </authorList>
    </citation>
    <scope>NUCLEOTIDE SEQUENCE</scope>
    <source>
        <strain evidence="1">CBHHK188m</strain>
    </source>
</reference>
<comment type="caution">
    <text evidence="1">The sequence shown here is derived from an EMBL/GenBank/DDBJ whole genome shotgun (WGS) entry which is preliminary data.</text>
</comment>
<dbReference type="AlphaFoldDB" id="A0AAD7JK37"/>
<dbReference type="CDD" id="cd07822">
    <property type="entry name" value="SRPBCC_4"/>
    <property type="match status" value="1"/>
</dbReference>
<dbReference type="Proteomes" id="UP001215280">
    <property type="component" value="Unassembled WGS sequence"/>
</dbReference>
<dbReference type="Pfam" id="PF10604">
    <property type="entry name" value="Polyketide_cyc2"/>
    <property type="match status" value="1"/>
</dbReference>
<sequence>MPSSPKSIPVESEWPTYLSTSVVINAPRQKVWDVLVDFAGYAKWNPYIRECTLLDASKAPVHGRGIAADDFVTLKLHMPPAMDSVKLRAMAEHVKHVEPLSQLAWGGRMPGWLHGSEHWNVLTEIDGGTKFEIIRVFSGVVIRALSRDSFADAIEAMAQGLKARCEKS</sequence>
<dbReference type="InterPro" id="IPR019587">
    <property type="entry name" value="Polyketide_cyclase/dehydratase"/>
</dbReference>